<dbReference type="Gene3D" id="3.40.50.10810">
    <property type="entry name" value="Tandem AAA-ATPase domain"/>
    <property type="match status" value="1"/>
</dbReference>
<reference evidence="5" key="1">
    <citation type="submission" date="2023-01" db="EMBL/GenBank/DDBJ databases">
        <title>Metagenome sequencing of chrysophaentin producing Chrysophaeum taylorii.</title>
        <authorList>
            <person name="Davison J."/>
            <person name="Bewley C."/>
        </authorList>
    </citation>
    <scope>NUCLEOTIDE SEQUENCE</scope>
    <source>
        <strain evidence="5">NIES-1699</strain>
    </source>
</reference>
<gene>
    <name evidence="5" type="ORF">CTAYLR_005028</name>
</gene>
<feature type="compositionally biased region" description="Basic residues" evidence="2">
    <location>
        <begin position="112"/>
        <end position="123"/>
    </location>
</feature>
<feature type="compositionally biased region" description="Basic residues" evidence="2">
    <location>
        <begin position="793"/>
        <end position="802"/>
    </location>
</feature>
<comment type="caution">
    <text evidence="5">The sequence shown here is derived from an EMBL/GenBank/DDBJ whole genome shotgun (WGS) entry which is preliminary data.</text>
</comment>
<feature type="compositionally biased region" description="Low complexity" evidence="2">
    <location>
        <begin position="842"/>
        <end position="852"/>
    </location>
</feature>
<dbReference type="EMBL" id="JAQMWT010000435">
    <property type="protein sequence ID" value="KAJ8601373.1"/>
    <property type="molecule type" value="Genomic_DNA"/>
</dbReference>
<feature type="domain" description="Helicase C-terminal" evidence="4">
    <location>
        <begin position="617"/>
        <end position="776"/>
    </location>
</feature>
<feature type="compositionally biased region" description="Basic and acidic residues" evidence="2">
    <location>
        <begin position="100"/>
        <end position="111"/>
    </location>
</feature>
<feature type="region of interest" description="Disordered" evidence="2">
    <location>
        <begin position="1"/>
        <end position="69"/>
    </location>
</feature>
<feature type="compositionally biased region" description="Basic and acidic residues" evidence="2">
    <location>
        <begin position="809"/>
        <end position="818"/>
    </location>
</feature>
<feature type="compositionally biased region" description="Low complexity" evidence="2">
    <location>
        <begin position="54"/>
        <end position="63"/>
    </location>
</feature>
<feature type="compositionally biased region" description="Basic residues" evidence="2">
    <location>
        <begin position="177"/>
        <end position="187"/>
    </location>
</feature>
<organism evidence="5 6">
    <name type="scientific">Chrysophaeum taylorii</name>
    <dbReference type="NCBI Taxonomy" id="2483200"/>
    <lineage>
        <taxon>Eukaryota</taxon>
        <taxon>Sar</taxon>
        <taxon>Stramenopiles</taxon>
        <taxon>Ochrophyta</taxon>
        <taxon>Pelagophyceae</taxon>
        <taxon>Pelagomonadales</taxon>
        <taxon>Pelagomonadaceae</taxon>
        <taxon>Chrysophaeum</taxon>
    </lineage>
</organism>
<evidence type="ECO:0000313" key="6">
    <source>
        <dbReference type="Proteomes" id="UP001230188"/>
    </source>
</evidence>
<dbReference type="PANTHER" id="PTHR10799">
    <property type="entry name" value="SNF2/RAD54 HELICASE FAMILY"/>
    <property type="match status" value="1"/>
</dbReference>
<dbReference type="Gene3D" id="3.40.50.300">
    <property type="entry name" value="P-loop containing nucleotide triphosphate hydrolases"/>
    <property type="match status" value="1"/>
</dbReference>
<sequence>MALEDSLLFSDEEKEVGSSSSSDDGDDEDVKLIPRPSGKPRLAPRVRPLAMVTQQQQGPQGPQIPKKNRFEMYSYKEADKASGWLAPVRDENQIAKNRKKAVEARKAELASKRKKTTAAARKKTSTEWGNSDEEDEIGDTDSSSSSDEAPATSKMVEARNRLNNLVARRKEQAPTRRNGRREAKRRRVIDLVESDDAADEDVAPAANRGSVGSSDEDEGTGQDFGSRDAASRLLKACANCSGRIQARVDERLASEAEIREACCETLRLRPHQQVGVNWLLLLEEVGVNGVLADEMGLGKTVQAIAYLSMARKRRKRRGLDAKDLVVAPASTVDNWASEFSRFSPRTKVCVYRGSTEERAVMRQEFDGSADVVITTYTWWERDACENDRSFFRRGFAHLVLDEGHSLKNPEAKRSKRLRELGRRCEHRTILSGTPIQNAPLDLLGLLAFLMPSLFDGDLDALSRKLDLDKLKTTLVPFVLRRLKRDVLASLPPKTTTLVSVYLDDAQRALYDSRISRQLDDEKNNKRKDDALFTELRKAANHPMLVRTSAYEGKVFNAIVDAAFRRQHFGESVHKSKIRAELETYSDFDLHQLCLEYEELRDYGLKRDALLQSAKCRQLRILLPQLRAQNRRVLLFSQWVRILDLLGLLCEEDLDMRVCRLDGSTDVTERHRLIKKFNNGDYDVFLLSTRAGGLGINLTAADAVILHDVDFNPEVDRQAEDRAHRIGQTKPVTVYRLVAKDTVDEVINDIATKKRRLIDEVMADADDSPASNNQDYRTAVATAIERVLRDYHAKHPHHHHHKPSAPLPPLREKKSREAPAEATTTTSSSSNGPPALPTCRPLSSSSSSSSSSSTLSPIVIS</sequence>
<evidence type="ECO:0000256" key="2">
    <source>
        <dbReference type="SAM" id="MobiDB-lite"/>
    </source>
</evidence>
<evidence type="ECO:0000313" key="5">
    <source>
        <dbReference type="EMBL" id="KAJ8601373.1"/>
    </source>
</evidence>
<feature type="compositionally biased region" description="Acidic residues" evidence="2">
    <location>
        <begin position="130"/>
        <end position="139"/>
    </location>
</feature>
<feature type="domain" description="Helicase ATP-binding" evidence="3">
    <location>
        <begin position="280"/>
        <end position="452"/>
    </location>
</feature>
<dbReference type="SMART" id="SM00490">
    <property type="entry name" value="HELICc"/>
    <property type="match status" value="1"/>
</dbReference>
<dbReference type="GO" id="GO:0016787">
    <property type="term" value="F:hydrolase activity"/>
    <property type="evidence" value="ECO:0007669"/>
    <property type="project" value="UniProtKB-KW"/>
</dbReference>
<dbReference type="CDD" id="cd17919">
    <property type="entry name" value="DEXHc_Snf"/>
    <property type="match status" value="1"/>
</dbReference>
<evidence type="ECO:0000256" key="1">
    <source>
        <dbReference type="ARBA" id="ARBA00022801"/>
    </source>
</evidence>
<keyword evidence="6" id="KW-1185">Reference proteome</keyword>
<dbReference type="Pfam" id="PF00176">
    <property type="entry name" value="SNF2-rel_dom"/>
    <property type="match status" value="1"/>
</dbReference>
<dbReference type="PROSITE" id="PS51194">
    <property type="entry name" value="HELICASE_CTER"/>
    <property type="match status" value="1"/>
</dbReference>
<evidence type="ECO:0000259" key="3">
    <source>
        <dbReference type="PROSITE" id="PS51192"/>
    </source>
</evidence>
<name>A0AAD7UCV6_9STRA</name>
<dbReference type="GO" id="GO:0005524">
    <property type="term" value="F:ATP binding"/>
    <property type="evidence" value="ECO:0007669"/>
    <property type="project" value="InterPro"/>
</dbReference>
<dbReference type="InterPro" id="IPR038718">
    <property type="entry name" value="SNF2-like_sf"/>
</dbReference>
<evidence type="ECO:0000259" key="4">
    <source>
        <dbReference type="PROSITE" id="PS51194"/>
    </source>
</evidence>
<proteinExistence type="predicted"/>
<feature type="compositionally biased region" description="Acidic residues" evidence="2">
    <location>
        <begin position="192"/>
        <end position="202"/>
    </location>
</feature>
<dbReference type="InterPro" id="IPR049730">
    <property type="entry name" value="SNF2/RAD54-like_C"/>
</dbReference>
<dbReference type="Pfam" id="PF00271">
    <property type="entry name" value="Helicase_C"/>
    <property type="match status" value="1"/>
</dbReference>
<dbReference type="SUPFAM" id="SSF52540">
    <property type="entry name" value="P-loop containing nucleoside triphosphate hydrolases"/>
    <property type="match status" value="2"/>
</dbReference>
<dbReference type="Proteomes" id="UP001230188">
    <property type="component" value="Unassembled WGS sequence"/>
</dbReference>
<dbReference type="SMART" id="SM00487">
    <property type="entry name" value="DEXDc"/>
    <property type="match status" value="1"/>
</dbReference>
<dbReference type="PROSITE" id="PS51192">
    <property type="entry name" value="HELICASE_ATP_BIND_1"/>
    <property type="match status" value="1"/>
</dbReference>
<dbReference type="InterPro" id="IPR000330">
    <property type="entry name" value="SNF2_N"/>
</dbReference>
<accession>A0AAD7UCV6</accession>
<dbReference type="AlphaFoldDB" id="A0AAD7UCV6"/>
<dbReference type="InterPro" id="IPR014001">
    <property type="entry name" value="Helicase_ATP-bd"/>
</dbReference>
<protein>
    <submittedName>
        <fullName evidence="5">Uncharacterized protein</fullName>
    </submittedName>
</protein>
<dbReference type="CDD" id="cd18793">
    <property type="entry name" value="SF2_C_SNF"/>
    <property type="match status" value="1"/>
</dbReference>
<dbReference type="InterPro" id="IPR027417">
    <property type="entry name" value="P-loop_NTPase"/>
</dbReference>
<dbReference type="InterPro" id="IPR001650">
    <property type="entry name" value="Helicase_C-like"/>
</dbReference>
<feature type="region of interest" description="Disordered" evidence="2">
    <location>
        <begin position="793"/>
        <end position="860"/>
    </location>
</feature>
<keyword evidence="1" id="KW-0378">Hydrolase</keyword>
<feature type="region of interest" description="Disordered" evidence="2">
    <location>
        <begin position="90"/>
        <end position="226"/>
    </location>
</feature>